<dbReference type="Proteomes" id="UP000316628">
    <property type="component" value="Unassembled WGS sequence"/>
</dbReference>
<feature type="transmembrane region" description="Helical" evidence="5">
    <location>
        <begin position="238"/>
        <end position="259"/>
    </location>
</feature>
<dbReference type="InterPro" id="IPR020846">
    <property type="entry name" value="MFS_dom"/>
</dbReference>
<feature type="domain" description="Major facilitator superfamily (MFS) profile" evidence="6">
    <location>
        <begin position="22"/>
        <end position="477"/>
    </location>
</feature>
<dbReference type="GO" id="GO:0005886">
    <property type="term" value="C:plasma membrane"/>
    <property type="evidence" value="ECO:0007669"/>
    <property type="project" value="UniProtKB-SubCell"/>
</dbReference>
<keyword evidence="4 5" id="KW-0472">Membrane</keyword>
<dbReference type="AlphaFoldDB" id="A0A543JQS5"/>
<dbReference type="RefSeq" id="WP_141983257.1">
    <property type="nucleotide sequence ID" value="NZ_VFPP01000001.1"/>
</dbReference>
<feature type="transmembrane region" description="Helical" evidence="5">
    <location>
        <begin position="374"/>
        <end position="397"/>
    </location>
</feature>
<feature type="transmembrane region" description="Helical" evidence="5">
    <location>
        <begin position="88"/>
        <end position="107"/>
    </location>
</feature>
<dbReference type="GO" id="GO:0022857">
    <property type="term" value="F:transmembrane transporter activity"/>
    <property type="evidence" value="ECO:0007669"/>
    <property type="project" value="InterPro"/>
</dbReference>
<gene>
    <name evidence="7" type="ORF">FHX81_7656</name>
</gene>
<proteinExistence type="predicted"/>
<feature type="transmembrane region" description="Helical" evidence="5">
    <location>
        <begin position="21"/>
        <end position="45"/>
    </location>
</feature>
<feature type="transmembrane region" description="Helical" evidence="5">
    <location>
        <begin position="348"/>
        <end position="368"/>
    </location>
</feature>
<evidence type="ECO:0000313" key="8">
    <source>
        <dbReference type="Proteomes" id="UP000316628"/>
    </source>
</evidence>
<dbReference type="PROSITE" id="PS50850">
    <property type="entry name" value="MFS"/>
    <property type="match status" value="1"/>
</dbReference>
<feature type="transmembrane region" description="Helical" evidence="5">
    <location>
        <begin position="454"/>
        <end position="473"/>
    </location>
</feature>
<dbReference type="InterPro" id="IPR036259">
    <property type="entry name" value="MFS_trans_sf"/>
</dbReference>
<feature type="transmembrane region" description="Helical" evidence="5">
    <location>
        <begin position="180"/>
        <end position="201"/>
    </location>
</feature>
<feature type="transmembrane region" description="Helical" evidence="5">
    <location>
        <begin position="409"/>
        <end position="434"/>
    </location>
</feature>
<feature type="transmembrane region" description="Helical" evidence="5">
    <location>
        <begin position="284"/>
        <end position="307"/>
    </location>
</feature>
<evidence type="ECO:0000256" key="5">
    <source>
        <dbReference type="SAM" id="Phobius"/>
    </source>
</evidence>
<dbReference type="CDD" id="cd17321">
    <property type="entry name" value="MFS_MMR_MDR_like"/>
    <property type="match status" value="1"/>
</dbReference>
<dbReference type="PANTHER" id="PTHR42718">
    <property type="entry name" value="MAJOR FACILITATOR SUPERFAMILY MULTIDRUG TRANSPORTER MFSC"/>
    <property type="match status" value="1"/>
</dbReference>
<reference evidence="7 8" key="1">
    <citation type="submission" date="2019-06" db="EMBL/GenBank/DDBJ databases">
        <title>Sequencing the genomes of 1000 actinobacteria strains.</title>
        <authorList>
            <person name="Klenk H.-P."/>
        </authorList>
    </citation>
    <scope>NUCLEOTIDE SEQUENCE [LARGE SCALE GENOMIC DNA]</scope>
    <source>
        <strain evidence="7 8">DSM 45456</strain>
    </source>
</reference>
<dbReference type="OrthoDB" id="4532109at2"/>
<dbReference type="Gene3D" id="1.20.1720.10">
    <property type="entry name" value="Multidrug resistance protein D"/>
    <property type="match status" value="1"/>
</dbReference>
<dbReference type="Pfam" id="PF07690">
    <property type="entry name" value="MFS_1"/>
    <property type="match status" value="1"/>
</dbReference>
<comment type="caution">
    <text evidence="7">The sequence shown here is derived from an EMBL/GenBank/DDBJ whole genome shotgun (WGS) entry which is preliminary data.</text>
</comment>
<feature type="transmembrane region" description="Helical" evidence="5">
    <location>
        <begin position="51"/>
        <end position="76"/>
    </location>
</feature>
<dbReference type="PANTHER" id="PTHR42718:SF39">
    <property type="entry name" value="ACTINORHODIN TRANSPORTER-RELATED"/>
    <property type="match status" value="1"/>
</dbReference>
<feature type="transmembrane region" description="Helical" evidence="5">
    <location>
        <begin position="313"/>
        <end position="336"/>
    </location>
</feature>
<feature type="transmembrane region" description="Helical" evidence="5">
    <location>
        <begin position="113"/>
        <end position="135"/>
    </location>
</feature>
<keyword evidence="2 5" id="KW-0812">Transmembrane</keyword>
<comment type="subcellular location">
    <subcellularLocation>
        <location evidence="1">Cell membrane</location>
        <topology evidence="1">Multi-pass membrane protein</topology>
    </subcellularLocation>
</comment>
<accession>A0A543JQS5</accession>
<dbReference type="SUPFAM" id="SSF103473">
    <property type="entry name" value="MFS general substrate transporter"/>
    <property type="match status" value="2"/>
</dbReference>
<protein>
    <submittedName>
        <fullName evidence="7">EmrB/QacA subfamily drug resistance transporter</fullName>
    </submittedName>
</protein>
<dbReference type="EMBL" id="VFPP01000001">
    <property type="protein sequence ID" value="TQM85183.1"/>
    <property type="molecule type" value="Genomic_DNA"/>
</dbReference>
<feature type="transmembrane region" description="Helical" evidence="5">
    <location>
        <begin position="147"/>
        <end position="168"/>
    </location>
</feature>
<evidence type="ECO:0000259" key="6">
    <source>
        <dbReference type="PROSITE" id="PS50850"/>
    </source>
</evidence>
<dbReference type="Gene3D" id="1.20.1250.20">
    <property type="entry name" value="MFS general substrate transporter like domains"/>
    <property type="match status" value="1"/>
</dbReference>
<evidence type="ECO:0000256" key="4">
    <source>
        <dbReference type="ARBA" id="ARBA00023136"/>
    </source>
</evidence>
<keyword evidence="3 5" id="KW-1133">Transmembrane helix</keyword>
<feature type="transmembrane region" description="Helical" evidence="5">
    <location>
        <begin position="213"/>
        <end position="232"/>
    </location>
</feature>
<evidence type="ECO:0000256" key="1">
    <source>
        <dbReference type="ARBA" id="ARBA00004651"/>
    </source>
</evidence>
<evidence type="ECO:0000256" key="2">
    <source>
        <dbReference type="ARBA" id="ARBA00022692"/>
    </source>
</evidence>
<keyword evidence="8" id="KW-1185">Reference proteome</keyword>
<name>A0A543JQS5_9PSEU</name>
<evidence type="ECO:0000256" key="3">
    <source>
        <dbReference type="ARBA" id="ARBA00022989"/>
    </source>
</evidence>
<organism evidence="7 8">
    <name type="scientific">Saccharothrix saharensis</name>
    <dbReference type="NCBI Taxonomy" id="571190"/>
    <lineage>
        <taxon>Bacteria</taxon>
        <taxon>Bacillati</taxon>
        <taxon>Actinomycetota</taxon>
        <taxon>Actinomycetes</taxon>
        <taxon>Pseudonocardiales</taxon>
        <taxon>Pseudonocardiaceae</taxon>
        <taxon>Saccharothrix</taxon>
    </lineage>
</organism>
<dbReference type="InterPro" id="IPR011701">
    <property type="entry name" value="MFS"/>
</dbReference>
<sequence length="489" mass="49729">MSEAVSRGSAEVRESTGNYAAMLLVLLAATFLVRFDFFVVNVAALSLGTDLGAGATALELIVGGYAFAYAAGMITGGRLGDLHGHRRLFVLGVIAFTVTSLLCGITATAEQLVLARLAQGLAAALMVPQVLAVITSDFPPHARGRAFAGYGIASGLGSIAGQVLGGALVQADVAGLGWRLIFLVNVPIGVVTAIVAARVLPDRRDAPRTGLDPLGTLGLSGALALLLVPLGLGQPAGWPAWTWVCLALAVPVGVATVRWEQVLGRRGRSPLLDLRLFRLPSFRLGLVAGVAFNAYFGSLMFTLSLLLQAGLHLGPFAAGLVFSPMGVCFSLTALCGGRLFARFGLDSLVWGSLVTAAGLALLAAGLHVSGAGVGVAWVLFCLALVGLGNGVVLPSLMGASLTHVRPESAGVASGVLATSQQFAVSGGVAVIGALYFGVVGHDIGGAAHAAAMRWALWVDVVLVLAVIGAVLALKRNRPTPLSGVDGSPA</sequence>
<evidence type="ECO:0000313" key="7">
    <source>
        <dbReference type="EMBL" id="TQM85183.1"/>
    </source>
</evidence>